<evidence type="ECO:0000256" key="2">
    <source>
        <dbReference type="SAM" id="Phobius"/>
    </source>
</evidence>
<comment type="similarity">
    <text evidence="1">Belongs to the ATPase C chain family.</text>
</comment>
<dbReference type="EMBL" id="CASHTH010003050">
    <property type="protein sequence ID" value="CAI8039564.1"/>
    <property type="molecule type" value="Genomic_DNA"/>
</dbReference>
<keyword evidence="2" id="KW-0472">Membrane</keyword>
<accession>A0AA35X0F1</accession>
<proteinExistence type="inferred from homology"/>
<keyword evidence="2" id="KW-0812">Transmembrane</keyword>
<dbReference type="AlphaFoldDB" id="A0AA35X0F1"/>
<dbReference type="PROSITE" id="PS00605">
    <property type="entry name" value="ATPASE_C"/>
    <property type="match status" value="1"/>
</dbReference>
<name>A0AA35X0F1_GEOBA</name>
<evidence type="ECO:0000313" key="4">
    <source>
        <dbReference type="Proteomes" id="UP001174909"/>
    </source>
</evidence>
<reference evidence="3" key="1">
    <citation type="submission" date="2023-03" db="EMBL/GenBank/DDBJ databases">
        <authorList>
            <person name="Steffen K."/>
            <person name="Cardenas P."/>
        </authorList>
    </citation>
    <scope>NUCLEOTIDE SEQUENCE</scope>
</reference>
<feature type="transmembrane region" description="Helical" evidence="2">
    <location>
        <begin position="12"/>
        <end position="33"/>
    </location>
</feature>
<dbReference type="InterPro" id="IPR038662">
    <property type="entry name" value="ATP_synth_F0_csu_sf"/>
</dbReference>
<evidence type="ECO:0000313" key="3">
    <source>
        <dbReference type="EMBL" id="CAI8039564.1"/>
    </source>
</evidence>
<sequence>MGAIGRNPEAAGAVTTNMILAIAFAEAFGYLFANCRCNPALRGVVTWQNWA</sequence>
<keyword evidence="4" id="KW-1185">Reference proteome</keyword>
<gene>
    <name evidence="3" type="ORF">GBAR_LOCUS22019</name>
</gene>
<evidence type="ECO:0000256" key="1">
    <source>
        <dbReference type="ARBA" id="ARBA00006704"/>
    </source>
</evidence>
<organism evidence="3 4">
    <name type="scientific">Geodia barretti</name>
    <name type="common">Barrett's horny sponge</name>
    <dbReference type="NCBI Taxonomy" id="519541"/>
    <lineage>
        <taxon>Eukaryota</taxon>
        <taxon>Metazoa</taxon>
        <taxon>Porifera</taxon>
        <taxon>Demospongiae</taxon>
        <taxon>Heteroscleromorpha</taxon>
        <taxon>Tetractinellida</taxon>
        <taxon>Astrophorina</taxon>
        <taxon>Geodiidae</taxon>
        <taxon>Geodia</taxon>
    </lineage>
</organism>
<dbReference type="Gene3D" id="1.20.20.10">
    <property type="entry name" value="F1F0 ATP synthase subunit C"/>
    <property type="match status" value="1"/>
</dbReference>
<dbReference type="Proteomes" id="UP001174909">
    <property type="component" value="Unassembled WGS sequence"/>
</dbReference>
<dbReference type="CDD" id="cd18121">
    <property type="entry name" value="ATP-synt_Fo_c"/>
    <property type="match status" value="1"/>
</dbReference>
<protein>
    <submittedName>
        <fullName evidence="3">Uncharacterized protein</fullName>
    </submittedName>
</protein>
<dbReference type="InterPro" id="IPR020537">
    <property type="entry name" value="ATP_synth_F0_csu_DDCD_BS"/>
</dbReference>
<comment type="caution">
    <text evidence="3">The sequence shown here is derived from an EMBL/GenBank/DDBJ whole genome shotgun (WGS) entry which is preliminary data.</text>
</comment>
<keyword evidence="2" id="KW-1133">Transmembrane helix</keyword>